<name>L9VRY7_9EURY</name>
<dbReference type="eggNOG" id="arCOG05724">
    <property type="taxonomic scope" value="Archaea"/>
</dbReference>
<keyword evidence="1" id="KW-0540">Nuclease</keyword>
<dbReference type="EMBL" id="AOHW01000036">
    <property type="protein sequence ID" value="ELY39821.1"/>
    <property type="molecule type" value="Genomic_DNA"/>
</dbReference>
<keyword evidence="2" id="KW-1185">Reference proteome</keyword>
<dbReference type="Proteomes" id="UP000011599">
    <property type="component" value="Unassembled WGS sequence"/>
</dbReference>
<dbReference type="RefSeq" id="WP_006090773.1">
    <property type="nucleotide sequence ID" value="NZ_AOHW01000036.1"/>
</dbReference>
<dbReference type="PATRIC" id="fig|1114856.3.peg.2937"/>
<proteinExistence type="predicted"/>
<dbReference type="AlphaFoldDB" id="L9VRY7"/>
<protein>
    <submittedName>
        <fullName evidence="1">Restriction endonuclease, type I, EcoRI, R subunit/Type III</fullName>
    </submittedName>
</protein>
<evidence type="ECO:0000313" key="2">
    <source>
        <dbReference type="Proteomes" id="UP000011599"/>
    </source>
</evidence>
<keyword evidence="1" id="KW-0378">Hydrolase</keyword>
<dbReference type="GO" id="GO:0004519">
    <property type="term" value="F:endonuclease activity"/>
    <property type="evidence" value="ECO:0007669"/>
    <property type="project" value="UniProtKB-KW"/>
</dbReference>
<keyword evidence="1" id="KW-0255">Endonuclease</keyword>
<organism evidence="1 2">
    <name type="scientific">Natronorubrum tibetense GA33</name>
    <dbReference type="NCBI Taxonomy" id="1114856"/>
    <lineage>
        <taxon>Archaea</taxon>
        <taxon>Methanobacteriati</taxon>
        <taxon>Methanobacteriota</taxon>
        <taxon>Stenosarchaea group</taxon>
        <taxon>Halobacteria</taxon>
        <taxon>Halobacteriales</taxon>
        <taxon>Natrialbaceae</taxon>
        <taxon>Natronorubrum</taxon>
    </lineage>
</organism>
<gene>
    <name evidence="1" type="ORF">C496_14126</name>
</gene>
<sequence>MSGTDQTEAMVKATNYLMENHDLIDEVTIPWIPGRKKAILNDEPHWDNADPEFKR</sequence>
<evidence type="ECO:0000313" key="1">
    <source>
        <dbReference type="EMBL" id="ELY39821.1"/>
    </source>
</evidence>
<comment type="caution">
    <text evidence="1">The sequence shown here is derived from an EMBL/GenBank/DDBJ whole genome shotgun (WGS) entry which is preliminary data.</text>
</comment>
<accession>L9VRY7</accession>
<reference evidence="1 2" key="1">
    <citation type="journal article" date="2014" name="PLoS Genet.">
        <title>Phylogenetically driven sequencing of extremely halophilic archaea reveals strategies for static and dynamic osmo-response.</title>
        <authorList>
            <person name="Becker E.A."/>
            <person name="Seitzer P.M."/>
            <person name="Tritt A."/>
            <person name="Larsen D."/>
            <person name="Krusor M."/>
            <person name="Yao A.I."/>
            <person name="Wu D."/>
            <person name="Madern D."/>
            <person name="Eisen J.A."/>
            <person name="Darling A.E."/>
            <person name="Facciotti M.T."/>
        </authorList>
    </citation>
    <scope>NUCLEOTIDE SEQUENCE [LARGE SCALE GENOMIC DNA]</scope>
    <source>
        <strain evidence="1 2">GA33</strain>
    </source>
</reference>
<dbReference type="OrthoDB" id="330911at2157"/>